<proteinExistence type="predicted"/>
<evidence type="ECO:0000313" key="3">
    <source>
        <dbReference type="Proteomes" id="UP000075763"/>
    </source>
</evidence>
<reference evidence="2 3" key="1">
    <citation type="submission" date="2016-03" db="EMBL/GenBank/DDBJ databases">
        <authorList>
            <person name="Zhang H."/>
            <person name="Liu R."/>
            <person name="Wang M."/>
            <person name="Wang H."/>
            <person name="Wang L."/>
            <person name="Song L."/>
        </authorList>
    </citation>
    <scope>NUCLEOTIDE SEQUENCE [LARGE SCALE GENOMIC DNA]</scope>
    <source>
        <strain evidence="2 3">DSM 16099</strain>
    </source>
</reference>
<organism evidence="2 3">
    <name type="scientific">Pseudoalteromonas tetraodonis</name>
    <dbReference type="NCBI Taxonomy" id="43659"/>
    <lineage>
        <taxon>Bacteria</taxon>
        <taxon>Pseudomonadati</taxon>
        <taxon>Pseudomonadota</taxon>
        <taxon>Gammaproteobacteria</taxon>
        <taxon>Alteromonadales</taxon>
        <taxon>Pseudoalteromonadaceae</taxon>
        <taxon>Pseudoalteromonas</taxon>
    </lineage>
</organism>
<feature type="transmembrane region" description="Helical" evidence="1">
    <location>
        <begin position="25"/>
        <end position="48"/>
    </location>
</feature>
<comment type="caution">
    <text evidence="2">The sequence shown here is derived from an EMBL/GenBank/DDBJ whole genome shotgun (WGS) entry which is preliminary data.</text>
</comment>
<dbReference type="AlphaFoldDB" id="A0ABD4EK92"/>
<feature type="transmembrane region" description="Helical" evidence="1">
    <location>
        <begin position="107"/>
        <end position="125"/>
    </location>
</feature>
<evidence type="ECO:0000313" key="2">
    <source>
        <dbReference type="EMBL" id="KYL32974.1"/>
    </source>
</evidence>
<keyword evidence="1" id="KW-1133">Transmembrane helix</keyword>
<name>A0ABD4EK92_9GAMM</name>
<protein>
    <submittedName>
        <fullName evidence="2">Uncharacterized protein</fullName>
    </submittedName>
</protein>
<evidence type="ECO:0000256" key="1">
    <source>
        <dbReference type="SAM" id="Phobius"/>
    </source>
</evidence>
<keyword evidence="1" id="KW-0812">Transmembrane</keyword>
<accession>A0ABD4EK92</accession>
<feature type="transmembrane region" description="Helical" evidence="1">
    <location>
        <begin position="54"/>
        <end position="71"/>
    </location>
</feature>
<keyword evidence="1" id="KW-0472">Membrane</keyword>
<gene>
    <name evidence="2" type="ORF">A2I96_16820</name>
</gene>
<dbReference type="EMBL" id="LVCN01000039">
    <property type="protein sequence ID" value="KYL32974.1"/>
    <property type="molecule type" value="Genomic_DNA"/>
</dbReference>
<feature type="transmembrane region" description="Helical" evidence="1">
    <location>
        <begin position="83"/>
        <end position="101"/>
    </location>
</feature>
<dbReference type="Proteomes" id="UP000075763">
    <property type="component" value="Unassembled WGS sequence"/>
</dbReference>
<sequence length="164" mass="18791">MGTVLMAKGTQIFLLFPPWKLLRRFLLVTIILLLGTVYSGMTLLTQYFDTSPEWLLGILFSVGIMFCFFNFKVSQGSLLCAKILKYYALFLALICLPSFMILEGSGYHIATVTNIAFMLLSFYLIKGNKYQGLIKYQYNFFKDIKDARAAVEKEMAKGNKRKKK</sequence>